<organism evidence="1 2">
    <name type="scientific">Phytophthora lilii</name>
    <dbReference type="NCBI Taxonomy" id="2077276"/>
    <lineage>
        <taxon>Eukaryota</taxon>
        <taxon>Sar</taxon>
        <taxon>Stramenopiles</taxon>
        <taxon>Oomycota</taxon>
        <taxon>Peronosporomycetes</taxon>
        <taxon>Peronosporales</taxon>
        <taxon>Peronosporaceae</taxon>
        <taxon>Phytophthora</taxon>
    </lineage>
</organism>
<dbReference type="Proteomes" id="UP001165083">
    <property type="component" value="Unassembled WGS sequence"/>
</dbReference>
<dbReference type="EMBL" id="BSXW01012506">
    <property type="protein sequence ID" value="GMF65822.1"/>
    <property type="molecule type" value="Genomic_DNA"/>
</dbReference>
<sequence length="117" mass="13087">MSGAQIQGWHLGRRKSQQSACEFTKYIDSDLGAEEEKTFDLLQWGLQLWGPSKLRIMRWRQLSLNCGVETQLRMDMPVAAEVPNGGKLPGRGLKDSLVTDLLIFIGPDVSKSTPRVT</sequence>
<accession>A0A9W6YF29</accession>
<comment type="caution">
    <text evidence="1">The sequence shown here is derived from an EMBL/GenBank/DDBJ whole genome shotgun (WGS) entry which is preliminary data.</text>
</comment>
<proteinExistence type="predicted"/>
<keyword evidence="2" id="KW-1185">Reference proteome</keyword>
<reference evidence="1" key="1">
    <citation type="submission" date="2023-04" db="EMBL/GenBank/DDBJ databases">
        <title>Phytophthora lilii NBRC 32176.</title>
        <authorList>
            <person name="Ichikawa N."/>
            <person name="Sato H."/>
            <person name="Tonouchi N."/>
        </authorList>
    </citation>
    <scope>NUCLEOTIDE SEQUENCE</scope>
    <source>
        <strain evidence="1">NBRC 32176</strain>
    </source>
</reference>
<evidence type="ECO:0000313" key="2">
    <source>
        <dbReference type="Proteomes" id="UP001165083"/>
    </source>
</evidence>
<name>A0A9W6YF29_9STRA</name>
<dbReference type="AlphaFoldDB" id="A0A9W6YF29"/>
<protein>
    <submittedName>
        <fullName evidence="1">Unnamed protein product</fullName>
    </submittedName>
</protein>
<gene>
    <name evidence="1" type="ORF">Plil01_001842200</name>
</gene>
<evidence type="ECO:0000313" key="1">
    <source>
        <dbReference type="EMBL" id="GMF65822.1"/>
    </source>
</evidence>